<evidence type="ECO:0000256" key="1">
    <source>
        <dbReference type="SAM" id="Phobius"/>
    </source>
</evidence>
<dbReference type="eggNOG" id="ENOG5030KCA">
    <property type="taxonomic scope" value="Bacteria"/>
</dbReference>
<sequence>MTFFKNSGITFLSITGLLVITLILSLNLNTFYWADDYAVLNEVHDLGIYQRCIHGYFTWDGRYLTPAAFLQGAFLKLLPVEMITLFWNCCFLLSGVLLFYIIKEETNDKSGTLNKTYLPLLITVIFWLGSYAHIGQTIYWATGGVYSFNLLLGAIWLLLFYKVPKTNRPVFKIVFLIFTVFIGLTTQNLTIGFIALLLLTVVTDFLKNEKRNINYNVLLLLIIIGGTLFLSLAPGNFLRVEEINNSAFRNSTLWMLIRNSAFTLATYFLYSFILIILSVLAAFVYVFQSGNKISATIKSHIFIPKTKERFLAFIATYKYLIVAFSTILPFITMPEVVSSRTAIYFMFFIVIFIFRFIHQLTVVQLNTKENRISSVLSYTLFFAAFGFIVYNFQKGSALKIEIAKRELLLKNSKNKVVSIKKIEENLKSYCYDFRDFRSNDDWAVEAQEIYFGCTQIVVEE</sequence>
<feature type="transmembrane region" description="Helical" evidence="1">
    <location>
        <begin position="343"/>
        <end position="363"/>
    </location>
</feature>
<name>A0A1G4VHL2_9FLAO</name>
<dbReference type="EMBL" id="FMTY01000002">
    <property type="protein sequence ID" value="SCX06909.1"/>
    <property type="molecule type" value="Genomic_DNA"/>
</dbReference>
<feature type="transmembrane region" description="Helical" evidence="1">
    <location>
        <begin position="85"/>
        <end position="102"/>
    </location>
</feature>
<keyword evidence="1" id="KW-0472">Membrane</keyword>
<feature type="transmembrane region" description="Helical" evidence="1">
    <location>
        <begin position="173"/>
        <end position="198"/>
    </location>
</feature>
<organism evidence="2 3">
    <name type="scientific">Flavobacterium saliperosum</name>
    <dbReference type="NCBI Taxonomy" id="329186"/>
    <lineage>
        <taxon>Bacteria</taxon>
        <taxon>Pseudomonadati</taxon>
        <taxon>Bacteroidota</taxon>
        <taxon>Flavobacteriia</taxon>
        <taxon>Flavobacteriales</taxon>
        <taxon>Flavobacteriaceae</taxon>
        <taxon>Flavobacterium</taxon>
    </lineage>
</organism>
<accession>A0A1G4VHL2</accession>
<evidence type="ECO:0000313" key="2">
    <source>
        <dbReference type="EMBL" id="SCX06909.1"/>
    </source>
</evidence>
<dbReference type="Proteomes" id="UP000182124">
    <property type="component" value="Unassembled WGS sequence"/>
</dbReference>
<feature type="transmembrane region" description="Helical" evidence="1">
    <location>
        <begin position="310"/>
        <end position="331"/>
    </location>
</feature>
<gene>
    <name evidence="2" type="ORF">SAMN02927925_01080</name>
</gene>
<evidence type="ECO:0000313" key="3">
    <source>
        <dbReference type="Proteomes" id="UP000182124"/>
    </source>
</evidence>
<dbReference type="RefSeq" id="WP_023576659.1">
    <property type="nucleotide sequence ID" value="NZ_CBCSBQ010000007.1"/>
</dbReference>
<feature type="transmembrane region" description="Helical" evidence="1">
    <location>
        <begin position="114"/>
        <end position="132"/>
    </location>
</feature>
<feature type="transmembrane region" description="Helical" evidence="1">
    <location>
        <begin position="12"/>
        <end position="34"/>
    </location>
</feature>
<keyword evidence="1" id="KW-1133">Transmembrane helix</keyword>
<feature type="transmembrane region" description="Helical" evidence="1">
    <location>
        <begin position="138"/>
        <end position="161"/>
    </location>
</feature>
<dbReference type="AlphaFoldDB" id="A0A1G4VHL2"/>
<feature type="transmembrane region" description="Helical" evidence="1">
    <location>
        <begin position="218"/>
        <end position="240"/>
    </location>
</feature>
<feature type="transmembrane region" description="Helical" evidence="1">
    <location>
        <begin position="375"/>
        <end position="392"/>
    </location>
</feature>
<reference evidence="2 3" key="1">
    <citation type="submission" date="2016-10" db="EMBL/GenBank/DDBJ databases">
        <authorList>
            <person name="de Groot N.N."/>
        </authorList>
    </citation>
    <scope>NUCLEOTIDE SEQUENCE [LARGE SCALE GENOMIC DNA]</scope>
    <source>
        <strain evidence="2 3">CGMCC 1.3801</strain>
    </source>
</reference>
<keyword evidence="1" id="KW-0812">Transmembrane</keyword>
<protein>
    <recommendedName>
        <fullName evidence="4">4-amino-4-deoxy-L-arabinose transferase</fullName>
    </recommendedName>
</protein>
<evidence type="ECO:0008006" key="4">
    <source>
        <dbReference type="Google" id="ProtNLM"/>
    </source>
</evidence>
<proteinExistence type="predicted"/>
<feature type="transmembrane region" description="Helical" evidence="1">
    <location>
        <begin position="261"/>
        <end position="287"/>
    </location>
</feature>